<dbReference type="RefSeq" id="WP_165095806.1">
    <property type="nucleotide sequence ID" value="NZ_CP049056.1"/>
</dbReference>
<dbReference type="PANTHER" id="PTHR43881">
    <property type="entry name" value="GAMMA-GLUTAMYLTRANSPEPTIDASE (AFU_ORTHOLOGUE AFUA_4G13580)"/>
    <property type="match status" value="1"/>
</dbReference>
<protein>
    <submittedName>
        <fullName evidence="1">Gamma-glutamyltransferase family protein</fullName>
    </submittedName>
</protein>
<sequence>MRDFHMPGRSGVFAMNGICATSSPIAAQAAVAILEDGGNAMDAAITAAVLLGLCEPSSTGIGGDMFALIRPAGGEKITGFNASGRAPAALDAARLRDAGESAIPLRSAHAVTVPGAIDGFCRLAEDWGRKGLAACLAPSIRYAEEGVPVGPRTAFDWKKNAATLQGDGAKHYLDNGAPYALGAVFRAPGQAEILRRVAEQGRAGFYEGEVMEDMVDSLRALGGLHTAEDFAATAADYVNPVSATYRGYELVELPPNGQGVTALLIANILSHFDVASLDPFGAERAHLEAEATKLAYEARDRFVADPAHALTDRMLSTETAKRLAALIDMNRAAPTPPPAAAAVHKDTVYLTTADKDGMVVSMIYSIFHAFGSGLASKKFGVNFQNRGAGFVLTDGHPNELRGGKRPLHTIIPAMIRKDGKLFASYGVMGGQYQSTGHMRVLSNIADFGMDPQEALDAPRAFADPYDGKLHIERGYFPEARAELEKRGHVLLTPDAPIGGAQMIRLHENGVYEGASDPRKDGCAIGC</sequence>
<dbReference type="Pfam" id="PF01019">
    <property type="entry name" value="G_glu_transpept"/>
    <property type="match status" value="1"/>
</dbReference>
<dbReference type="KEGG" id="hdh:G5B40_04955"/>
<dbReference type="Proteomes" id="UP000503336">
    <property type="component" value="Chromosome"/>
</dbReference>
<dbReference type="AlphaFoldDB" id="A0A7L5BTP9"/>
<reference evidence="1 2" key="1">
    <citation type="submission" date="2020-02" db="EMBL/GenBank/DDBJ databases">
        <title>complete genome sequence of Rhodobacteraceae bacterium.</title>
        <authorList>
            <person name="Park J."/>
            <person name="Kim Y.-S."/>
            <person name="Kim K.-H."/>
        </authorList>
    </citation>
    <scope>NUCLEOTIDE SEQUENCE [LARGE SCALE GENOMIC DNA]</scope>
    <source>
        <strain evidence="1 2">RR4-56</strain>
    </source>
</reference>
<dbReference type="GO" id="GO:0016740">
    <property type="term" value="F:transferase activity"/>
    <property type="evidence" value="ECO:0007669"/>
    <property type="project" value="UniProtKB-KW"/>
</dbReference>
<accession>A0A7L5BTP9</accession>
<dbReference type="PANTHER" id="PTHR43881:SF1">
    <property type="entry name" value="GAMMA-GLUTAMYLTRANSPEPTIDASE (AFU_ORTHOLOGUE AFUA_4G13580)"/>
    <property type="match status" value="1"/>
</dbReference>
<dbReference type="SUPFAM" id="SSF56235">
    <property type="entry name" value="N-terminal nucleophile aminohydrolases (Ntn hydrolases)"/>
    <property type="match status" value="1"/>
</dbReference>
<organism evidence="1 2">
    <name type="scientific">Pikeienuella piscinae</name>
    <dbReference type="NCBI Taxonomy" id="2748098"/>
    <lineage>
        <taxon>Bacteria</taxon>
        <taxon>Pseudomonadati</taxon>
        <taxon>Pseudomonadota</taxon>
        <taxon>Alphaproteobacteria</taxon>
        <taxon>Rhodobacterales</taxon>
        <taxon>Paracoccaceae</taxon>
        <taxon>Pikeienuella</taxon>
    </lineage>
</organism>
<dbReference type="EMBL" id="CP049056">
    <property type="protein sequence ID" value="QIE54852.1"/>
    <property type="molecule type" value="Genomic_DNA"/>
</dbReference>
<proteinExistence type="predicted"/>
<evidence type="ECO:0000313" key="2">
    <source>
        <dbReference type="Proteomes" id="UP000503336"/>
    </source>
</evidence>
<dbReference type="Gene3D" id="3.60.20.40">
    <property type="match status" value="1"/>
</dbReference>
<keyword evidence="2" id="KW-1185">Reference proteome</keyword>
<dbReference type="InterPro" id="IPR043137">
    <property type="entry name" value="GGT_ssub_C"/>
</dbReference>
<dbReference type="InterPro" id="IPR029055">
    <property type="entry name" value="Ntn_hydrolases_N"/>
</dbReference>
<keyword evidence="1" id="KW-0808">Transferase</keyword>
<gene>
    <name evidence="1" type="ORF">G5B40_04955</name>
</gene>
<name>A0A7L5BTP9_9RHOB</name>
<dbReference type="Gene3D" id="1.10.246.130">
    <property type="match status" value="1"/>
</dbReference>
<dbReference type="InterPro" id="IPR052896">
    <property type="entry name" value="GGT-like_enzyme"/>
</dbReference>
<dbReference type="PRINTS" id="PR01210">
    <property type="entry name" value="GGTRANSPTASE"/>
</dbReference>
<evidence type="ECO:0000313" key="1">
    <source>
        <dbReference type="EMBL" id="QIE54852.1"/>
    </source>
</evidence>
<dbReference type="InterPro" id="IPR043138">
    <property type="entry name" value="GGT_lsub"/>
</dbReference>